<keyword evidence="1" id="KW-0732">Signal</keyword>
<protein>
    <submittedName>
        <fullName evidence="3">Outer membrane beta-barrel protein</fullName>
    </submittedName>
</protein>
<evidence type="ECO:0000256" key="1">
    <source>
        <dbReference type="ARBA" id="ARBA00022729"/>
    </source>
</evidence>
<feature type="domain" description="Outer membrane protein beta-barrel" evidence="2">
    <location>
        <begin position="7"/>
        <end position="224"/>
    </location>
</feature>
<evidence type="ECO:0000313" key="3">
    <source>
        <dbReference type="EMBL" id="MFA0811822.1"/>
    </source>
</evidence>
<accession>A0ABV4P0L4</accession>
<dbReference type="InterPro" id="IPR011250">
    <property type="entry name" value="OMP/PagP_B-barrel"/>
</dbReference>
<name>A0ABV4P0L4_9GAMM</name>
<dbReference type="Pfam" id="PF13505">
    <property type="entry name" value="OMP_b-brl"/>
    <property type="match status" value="1"/>
</dbReference>
<dbReference type="Gene3D" id="2.40.160.20">
    <property type="match status" value="1"/>
</dbReference>
<comment type="caution">
    <text evidence="3">The sequence shown here is derived from an EMBL/GenBank/DDBJ whole genome shotgun (WGS) entry which is preliminary data.</text>
</comment>
<evidence type="ECO:0000259" key="2">
    <source>
        <dbReference type="Pfam" id="PF13505"/>
    </source>
</evidence>
<reference evidence="3 4" key="1">
    <citation type="submission" date="2024-08" db="EMBL/GenBank/DDBJ databases">
        <authorList>
            <person name="Ishaq N."/>
        </authorList>
    </citation>
    <scope>NUCLEOTIDE SEQUENCE [LARGE SCALE GENOMIC DNA]</scope>
    <source>
        <strain evidence="3 4">DSM 18651</strain>
    </source>
</reference>
<dbReference type="RefSeq" id="WP_371839430.1">
    <property type="nucleotide sequence ID" value="NZ_JBGMEK010000027.1"/>
</dbReference>
<sequence>MKYTTFVTLISLASAGVYAEEKPLYLKASPGHTEFNAENSYAVREDLRSTGYAFTLGYRVNNYIAIEGGMTNLGNIHRDYEYNVHGLEWHFDYDDVLIENSNYKSKQEAEYESYSIGLAVRAPIQQHLNAGIRLGVHQWCENNSGRSEDSGTRSWYNGDRELQDVEPYYTSYSWNNEKDSGSNPYYGAEVNWASGDWGINLEHTVYEIQEDKGNFSAVGITYSF</sequence>
<proteinExistence type="predicted"/>
<keyword evidence="4" id="KW-1185">Reference proteome</keyword>
<dbReference type="Proteomes" id="UP001569428">
    <property type="component" value="Unassembled WGS sequence"/>
</dbReference>
<evidence type="ECO:0000313" key="4">
    <source>
        <dbReference type="Proteomes" id="UP001569428"/>
    </source>
</evidence>
<dbReference type="SUPFAM" id="SSF56925">
    <property type="entry name" value="OMPA-like"/>
    <property type="match status" value="1"/>
</dbReference>
<gene>
    <name evidence="3" type="ORF">ACCI49_12935</name>
</gene>
<dbReference type="InterPro" id="IPR027385">
    <property type="entry name" value="Beta-barrel_OMP"/>
</dbReference>
<organism evidence="3 4">
    <name type="scientific">Microbulbifer epialgicus</name>
    <dbReference type="NCBI Taxonomy" id="393907"/>
    <lineage>
        <taxon>Bacteria</taxon>
        <taxon>Pseudomonadati</taxon>
        <taxon>Pseudomonadota</taxon>
        <taxon>Gammaproteobacteria</taxon>
        <taxon>Cellvibrionales</taxon>
        <taxon>Microbulbiferaceae</taxon>
        <taxon>Microbulbifer</taxon>
    </lineage>
</organism>
<dbReference type="EMBL" id="JBGMEK010000027">
    <property type="protein sequence ID" value="MFA0811822.1"/>
    <property type="molecule type" value="Genomic_DNA"/>
</dbReference>